<comment type="function">
    <text evidence="1 13">Transfers the gamma-phosphate of ATP to the 4'-position of a tetraacyldisaccharide 1-phosphate intermediate (termed DS-1-P) to form tetraacyldisaccharide 1,4'-bis-phosphate (lipid IVA).</text>
</comment>
<evidence type="ECO:0000256" key="14">
    <source>
        <dbReference type="SAM" id="MobiDB-lite"/>
    </source>
</evidence>
<dbReference type="InterPro" id="IPR003758">
    <property type="entry name" value="LpxK"/>
</dbReference>
<name>A0ABQ1HGV2_9GAMM</name>
<evidence type="ECO:0000256" key="3">
    <source>
        <dbReference type="ARBA" id="ARBA00012071"/>
    </source>
</evidence>
<evidence type="ECO:0000256" key="4">
    <source>
        <dbReference type="ARBA" id="ARBA00016436"/>
    </source>
</evidence>
<evidence type="ECO:0000256" key="11">
    <source>
        <dbReference type="ARBA" id="ARBA00023098"/>
    </source>
</evidence>
<evidence type="ECO:0000256" key="1">
    <source>
        <dbReference type="ARBA" id="ARBA00002274"/>
    </source>
</evidence>
<proteinExistence type="inferred from homology"/>
<dbReference type="PANTHER" id="PTHR42724">
    <property type="entry name" value="TETRAACYLDISACCHARIDE 4'-KINASE"/>
    <property type="match status" value="1"/>
</dbReference>
<evidence type="ECO:0000313" key="16">
    <source>
        <dbReference type="Proteomes" id="UP000623419"/>
    </source>
</evidence>
<keyword evidence="5 13" id="KW-0444">Lipid biosynthesis</keyword>
<comment type="caution">
    <text evidence="15">The sequence shown here is derived from an EMBL/GenBank/DDBJ whole genome shotgun (WGS) entry which is preliminary data.</text>
</comment>
<feature type="binding site" evidence="13">
    <location>
        <begin position="54"/>
        <end position="61"/>
    </location>
    <ligand>
        <name>ATP</name>
        <dbReference type="ChEBI" id="CHEBI:30616"/>
    </ligand>
</feature>
<comment type="similarity">
    <text evidence="13">Belongs to the LpxK family.</text>
</comment>
<evidence type="ECO:0000256" key="13">
    <source>
        <dbReference type="HAMAP-Rule" id="MF_00409"/>
    </source>
</evidence>
<keyword evidence="7 13" id="KW-0808">Transferase</keyword>
<keyword evidence="8 13" id="KW-0547">Nucleotide-binding</keyword>
<evidence type="ECO:0000256" key="8">
    <source>
        <dbReference type="ARBA" id="ARBA00022741"/>
    </source>
</evidence>
<reference evidence="16" key="1">
    <citation type="journal article" date="2019" name="Int. J. Syst. Evol. Microbiol.">
        <title>The Global Catalogue of Microorganisms (GCM) 10K type strain sequencing project: providing services to taxonomists for standard genome sequencing and annotation.</title>
        <authorList>
            <consortium name="The Broad Institute Genomics Platform"/>
            <consortium name="The Broad Institute Genome Sequencing Center for Infectious Disease"/>
            <person name="Wu L."/>
            <person name="Ma J."/>
        </authorList>
    </citation>
    <scope>NUCLEOTIDE SEQUENCE [LARGE SCALE GENOMIC DNA]</scope>
    <source>
        <strain evidence="16">CGMCC 1.15905</strain>
    </source>
</reference>
<dbReference type="NCBIfam" id="TIGR00682">
    <property type="entry name" value="lpxK"/>
    <property type="match status" value="1"/>
</dbReference>
<evidence type="ECO:0000256" key="7">
    <source>
        <dbReference type="ARBA" id="ARBA00022679"/>
    </source>
</evidence>
<protein>
    <recommendedName>
        <fullName evidence="4 13">Tetraacyldisaccharide 4'-kinase</fullName>
        <ecNumber evidence="3 13">2.7.1.130</ecNumber>
    </recommendedName>
    <alternativeName>
        <fullName evidence="12 13">Lipid A 4'-kinase</fullName>
    </alternativeName>
</protein>
<sequence>MLQRWYGGAAPGPVLKSLALVYGALVRRRQAAFASGERTVIRLPVPVLVIGNLVAGGAGKTPLAIGLARALARRGWKPGIASRGHGRRGNAPTWARPDSDPADCGDEPLLIARQTGLPVAVDRDRVAAARRLVEEAGCNLVIADDGLQHLRLGRDIEIEVRDGERRLGNGRLLPAGPLREPAHREVDFRVINGGAAAPGEWRMDLRLGDARPLGPGEPKPLGLFAPGPVHGIAGIGNPARFFRALRGAGLDVLEHAFPDHHSYQAGELEFSPPAPRLMTEKDAVKCDGLGLRDAWAVPAVAELPAAFVDAVHRRLAEARREPNPVPAREQT</sequence>
<evidence type="ECO:0000256" key="10">
    <source>
        <dbReference type="ARBA" id="ARBA00022840"/>
    </source>
</evidence>
<keyword evidence="10 13" id="KW-0067">ATP-binding</keyword>
<organism evidence="15 16">
    <name type="scientific">Arenimonas soli</name>
    <dbReference type="NCBI Taxonomy" id="2269504"/>
    <lineage>
        <taxon>Bacteria</taxon>
        <taxon>Pseudomonadati</taxon>
        <taxon>Pseudomonadota</taxon>
        <taxon>Gammaproteobacteria</taxon>
        <taxon>Lysobacterales</taxon>
        <taxon>Lysobacteraceae</taxon>
        <taxon>Arenimonas</taxon>
    </lineage>
</organism>
<dbReference type="SUPFAM" id="SSF52540">
    <property type="entry name" value="P-loop containing nucleoside triphosphate hydrolases"/>
    <property type="match status" value="1"/>
</dbReference>
<keyword evidence="16" id="KW-1185">Reference proteome</keyword>
<evidence type="ECO:0000256" key="9">
    <source>
        <dbReference type="ARBA" id="ARBA00022777"/>
    </source>
</evidence>
<keyword evidence="6 13" id="KW-0441">Lipid A biosynthesis</keyword>
<evidence type="ECO:0000256" key="2">
    <source>
        <dbReference type="ARBA" id="ARBA00004870"/>
    </source>
</evidence>
<accession>A0ABQ1HGV2</accession>
<dbReference type="HAMAP" id="MF_00409">
    <property type="entry name" value="LpxK"/>
    <property type="match status" value="1"/>
</dbReference>
<feature type="region of interest" description="Disordered" evidence="14">
    <location>
        <begin position="81"/>
        <end position="100"/>
    </location>
</feature>
<keyword evidence="11 13" id="KW-0443">Lipid metabolism</keyword>
<evidence type="ECO:0000256" key="6">
    <source>
        <dbReference type="ARBA" id="ARBA00022556"/>
    </source>
</evidence>
<dbReference type="Pfam" id="PF02606">
    <property type="entry name" value="LpxK"/>
    <property type="match status" value="1"/>
</dbReference>
<comment type="catalytic activity">
    <reaction evidence="13">
        <text>a lipid A disaccharide + ATP = a lipid IVA + ADP + H(+)</text>
        <dbReference type="Rhea" id="RHEA:67840"/>
        <dbReference type="ChEBI" id="CHEBI:15378"/>
        <dbReference type="ChEBI" id="CHEBI:30616"/>
        <dbReference type="ChEBI" id="CHEBI:176343"/>
        <dbReference type="ChEBI" id="CHEBI:176425"/>
        <dbReference type="ChEBI" id="CHEBI:456216"/>
        <dbReference type="EC" id="2.7.1.130"/>
    </reaction>
</comment>
<evidence type="ECO:0000256" key="12">
    <source>
        <dbReference type="ARBA" id="ARBA00029757"/>
    </source>
</evidence>
<dbReference type="EMBL" id="BMKC01000001">
    <property type="protein sequence ID" value="GGA74438.1"/>
    <property type="molecule type" value="Genomic_DNA"/>
</dbReference>
<dbReference type="Proteomes" id="UP000623419">
    <property type="component" value="Unassembled WGS sequence"/>
</dbReference>
<evidence type="ECO:0000256" key="5">
    <source>
        <dbReference type="ARBA" id="ARBA00022516"/>
    </source>
</evidence>
<gene>
    <name evidence="13 15" type="primary">lpxK</name>
    <name evidence="15" type="ORF">GCM10011521_10800</name>
</gene>
<dbReference type="InterPro" id="IPR027417">
    <property type="entry name" value="P-loop_NTPase"/>
</dbReference>
<keyword evidence="9 13" id="KW-0418">Kinase</keyword>
<comment type="pathway">
    <text evidence="2 13">Glycolipid biosynthesis; lipid IV(A) biosynthesis; lipid IV(A) from (3R)-3-hydroxytetradecanoyl-[acyl-carrier-protein] and UDP-N-acetyl-alpha-D-glucosamine: step 6/6.</text>
</comment>
<dbReference type="EC" id="2.7.1.130" evidence="3 13"/>
<evidence type="ECO:0000313" key="15">
    <source>
        <dbReference type="EMBL" id="GGA74438.1"/>
    </source>
</evidence>
<dbReference type="PANTHER" id="PTHR42724:SF1">
    <property type="entry name" value="TETRAACYLDISACCHARIDE 4'-KINASE, MITOCHONDRIAL-RELATED"/>
    <property type="match status" value="1"/>
</dbReference>